<feature type="region of interest" description="Disordered" evidence="1">
    <location>
        <begin position="377"/>
        <end position="567"/>
    </location>
</feature>
<accession>A0AAD6X5P7</accession>
<organism evidence="2 3">
    <name type="scientific">Mycena alexandri</name>
    <dbReference type="NCBI Taxonomy" id="1745969"/>
    <lineage>
        <taxon>Eukaryota</taxon>
        <taxon>Fungi</taxon>
        <taxon>Dikarya</taxon>
        <taxon>Basidiomycota</taxon>
        <taxon>Agaricomycotina</taxon>
        <taxon>Agaricomycetes</taxon>
        <taxon>Agaricomycetidae</taxon>
        <taxon>Agaricales</taxon>
        <taxon>Marasmiineae</taxon>
        <taxon>Mycenaceae</taxon>
        <taxon>Mycena</taxon>
    </lineage>
</organism>
<gene>
    <name evidence="2" type="ORF">C8F04DRAFT_1258535</name>
</gene>
<feature type="compositionally biased region" description="Pro residues" evidence="1">
    <location>
        <begin position="433"/>
        <end position="449"/>
    </location>
</feature>
<evidence type="ECO:0000313" key="3">
    <source>
        <dbReference type="Proteomes" id="UP001218188"/>
    </source>
</evidence>
<dbReference type="InterPro" id="IPR036910">
    <property type="entry name" value="HMG_box_dom_sf"/>
</dbReference>
<evidence type="ECO:0008006" key="4">
    <source>
        <dbReference type="Google" id="ProtNLM"/>
    </source>
</evidence>
<keyword evidence="3" id="KW-1185">Reference proteome</keyword>
<proteinExistence type="predicted"/>
<protein>
    <recommendedName>
        <fullName evidence="4">HMG box domain-containing protein</fullName>
    </recommendedName>
</protein>
<sequence>MSDAAASSSDPPQPPKLTVAKVTEIFKTNPDAKQRFLDQYHTFERTQGASVKGSKGKYLEATLIPEILKIFAFGEYNNSSIVESCTRWFTNNGLARKVGQEPKPTKVAKPAAPAPKNLFVSDKRAALTEQARSLQPASDVGKGSNLKYWRTVVKESWEELSEDEKAAYVKRAQEEKSKLDEGPPAEHIYKNQKQISSKLSEALGPLVGHGWGGLGDVAIFIGGVYLNEVGRKKVFTLSSSNHGSVQFKHHINNFNDLRRQLETWGDVVLPNAEDSVAKAEDGAPLLPPWTEDISFAETRRLLLVYGSKLYDWMKSPVPEQIDDIAISFQEGEHPEGGVFELAAGKDWEDFYPAKMEVVAVVDLYSRLFELQGADNPTSARFRSLGEEKKKKKKKRGEDAKGEKKQKKERKDDKPERPDYALDAPGGFIAPRLNPTPPPAATPTPTPPASPAGSTRPHSPVPDHVVIEEEDGLGGKAAGSGGAAEETVKQKKKGKRGKAAKKSARTGEGVAAVHVAVPASKKRKAPDTAHAPVPVAKKAKLSEEVAPRRSGRKKPGEDVDQAQEGPPGKVLRAGRYVKIAGVSFFYPQYSSLPDGLDWSDKYDIAQEWVDDDEEENEMQD</sequence>
<dbReference type="EMBL" id="JARJCM010000047">
    <property type="protein sequence ID" value="KAJ7035901.1"/>
    <property type="molecule type" value="Genomic_DNA"/>
</dbReference>
<dbReference type="Proteomes" id="UP001218188">
    <property type="component" value="Unassembled WGS sequence"/>
</dbReference>
<feature type="compositionally biased region" description="Basic and acidic residues" evidence="1">
    <location>
        <begin position="408"/>
        <end position="419"/>
    </location>
</feature>
<feature type="compositionally biased region" description="Basic residues" evidence="1">
    <location>
        <begin position="489"/>
        <end position="503"/>
    </location>
</feature>
<comment type="caution">
    <text evidence="2">The sequence shown here is derived from an EMBL/GenBank/DDBJ whole genome shotgun (WGS) entry which is preliminary data.</text>
</comment>
<evidence type="ECO:0000313" key="2">
    <source>
        <dbReference type="EMBL" id="KAJ7035901.1"/>
    </source>
</evidence>
<dbReference type="AlphaFoldDB" id="A0AAD6X5P7"/>
<dbReference type="Gene3D" id="1.10.30.10">
    <property type="entry name" value="High mobility group box domain"/>
    <property type="match status" value="1"/>
</dbReference>
<reference evidence="2" key="1">
    <citation type="submission" date="2023-03" db="EMBL/GenBank/DDBJ databases">
        <title>Massive genome expansion in bonnet fungi (Mycena s.s.) driven by repeated elements and novel gene families across ecological guilds.</title>
        <authorList>
            <consortium name="Lawrence Berkeley National Laboratory"/>
            <person name="Harder C.B."/>
            <person name="Miyauchi S."/>
            <person name="Viragh M."/>
            <person name="Kuo A."/>
            <person name="Thoen E."/>
            <person name="Andreopoulos B."/>
            <person name="Lu D."/>
            <person name="Skrede I."/>
            <person name="Drula E."/>
            <person name="Henrissat B."/>
            <person name="Morin E."/>
            <person name="Kohler A."/>
            <person name="Barry K."/>
            <person name="LaButti K."/>
            <person name="Morin E."/>
            <person name="Salamov A."/>
            <person name="Lipzen A."/>
            <person name="Mereny Z."/>
            <person name="Hegedus B."/>
            <person name="Baldrian P."/>
            <person name="Stursova M."/>
            <person name="Weitz H."/>
            <person name="Taylor A."/>
            <person name="Grigoriev I.V."/>
            <person name="Nagy L.G."/>
            <person name="Martin F."/>
            <person name="Kauserud H."/>
        </authorList>
    </citation>
    <scope>NUCLEOTIDE SEQUENCE</scope>
    <source>
        <strain evidence="2">CBHHK200</strain>
    </source>
</reference>
<dbReference type="CDD" id="cd00084">
    <property type="entry name" value="HMG-box_SF"/>
    <property type="match status" value="1"/>
</dbReference>
<evidence type="ECO:0000256" key="1">
    <source>
        <dbReference type="SAM" id="MobiDB-lite"/>
    </source>
</evidence>
<name>A0AAD6X5P7_9AGAR</name>